<feature type="transmembrane region" description="Helical" evidence="1">
    <location>
        <begin position="22"/>
        <end position="43"/>
    </location>
</feature>
<reference evidence="2" key="1">
    <citation type="journal article" date="2015" name="Genome Announc.">
        <title>Complete Genome Sequence of Yersinia ruckeri Strain CSF007-82, Etiologic Agent of Red Mouth Disease in Salmonid Fish.</title>
        <authorList>
            <person name="Nelson M.C."/>
            <person name="LaPatra S.E."/>
            <person name="Welch T.J."/>
            <person name="Graf J."/>
        </authorList>
    </citation>
    <scope>NUCLEOTIDE SEQUENCE</scope>
    <source>
        <strain evidence="2">CSF007-82</strain>
    </source>
</reference>
<accession>A0A085U884</accession>
<protein>
    <submittedName>
        <fullName evidence="3">Protein of uncharacterized function (DUF2474)</fullName>
    </submittedName>
</protein>
<dbReference type="Pfam" id="PF10617">
    <property type="entry name" value="DUF2474"/>
    <property type="match status" value="1"/>
</dbReference>
<dbReference type="RefSeq" id="WP_069971713.1">
    <property type="nucleotide sequence ID" value="NZ_CABIHR010000031.1"/>
</dbReference>
<dbReference type="EMBL" id="UHJG01000001">
    <property type="protein sequence ID" value="SUP99370.1"/>
    <property type="molecule type" value="Genomic_DNA"/>
</dbReference>
<name>A0A085U884_YERRU</name>
<evidence type="ECO:0000313" key="4">
    <source>
        <dbReference type="Proteomes" id="UP000255169"/>
    </source>
</evidence>
<proteinExistence type="predicted"/>
<dbReference type="AlphaFoldDB" id="A0A085U884"/>
<dbReference type="Proteomes" id="UP000255169">
    <property type="component" value="Unassembled WGS sequence"/>
</dbReference>
<evidence type="ECO:0000313" key="3">
    <source>
        <dbReference type="EMBL" id="SUP99370.1"/>
    </source>
</evidence>
<organism evidence="2">
    <name type="scientific">Yersinia ruckeri</name>
    <dbReference type="NCBI Taxonomy" id="29486"/>
    <lineage>
        <taxon>Bacteria</taxon>
        <taxon>Pseudomonadati</taxon>
        <taxon>Pseudomonadota</taxon>
        <taxon>Gammaproteobacteria</taxon>
        <taxon>Enterobacterales</taxon>
        <taxon>Yersiniaceae</taxon>
        <taxon>Yersinia</taxon>
    </lineage>
</organism>
<dbReference type="InterPro" id="IPR018895">
    <property type="entry name" value="DUF2474"/>
</dbReference>
<keyword evidence="1" id="KW-1133">Transmembrane helix</keyword>
<dbReference type="EMBL" id="LN681231">
    <property type="protein sequence ID" value="CEK27287.1"/>
    <property type="molecule type" value="Genomic_DNA"/>
</dbReference>
<dbReference type="GeneID" id="66879240"/>
<keyword evidence="4" id="KW-1185">Reference proteome</keyword>
<evidence type="ECO:0000256" key="1">
    <source>
        <dbReference type="SAM" id="Phobius"/>
    </source>
</evidence>
<gene>
    <name evidence="2" type="ORF">CSF007_7655</name>
    <name evidence="3" type="ORF">NCTC10476_00600</name>
</gene>
<sequence length="55" mass="6327">MFKKTSTRVEANSHVAPWWKKLGWLILIWCGSVLALLMVSMLFRMMMTAAGMKSH</sequence>
<evidence type="ECO:0000313" key="2">
    <source>
        <dbReference type="EMBL" id="CEK27287.1"/>
    </source>
</evidence>
<keyword evidence="1" id="KW-0472">Membrane</keyword>
<dbReference type="PATRIC" id="fig|29486.44.peg.1179"/>
<keyword evidence="1" id="KW-0812">Transmembrane</keyword>
<reference evidence="3 4" key="2">
    <citation type="submission" date="2018-06" db="EMBL/GenBank/DDBJ databases">
        <authorList>
            <consortium name="Pathogen Informatics"/>
            <person name="Doyle S."/>
        </authorList>
    </citation>
    <scope>NUCLEOTIDE SEQUENCE [LARGE SCALE GENOMIC DNA]</scope>
    <source>
        <strain evidence="3 4">NCTC10476</strain>
    </source>
</reference>